<proteinExistence type="predicted"/>
<protein>
    <submittedName>
        <fullName evidence="1">Cysteine-rich RLK (RECEPTOR-like protein kinase) 8, putative</fullName>
    </submittedName>
</protein>
<dbReference type="CDD" id="cd09272">
    <property type="entry name" value="RNase_HI_RT_Ty1"/>
    <property type="match status" value="1"/>
</dbReference>
<dbReference type="Gramene" id="EOY03970">
    <property type="protein sequence ID" value="EOY03970"/>
    <property type="gene ID" value="TCM_019203"/>
</dbReference>
<dbReference type="HOGENOM" id="CLU_001650_6_0_1"/>
<dbReference type="PANTHER" id="PTHR11439:SF467">
    <property type="entry name" value="INTEGRASE CATALYTIC DOMAIN-CONTAINING PROTEIN"/>
    <property type="match status" value="1"/>
</dbReference>
<organism evidence="1 2">
    <name type="scientific">Theobroma cacao</name>
    <name type="common">Cacao</name>
    <name type="synonym">Cocoa</name>
    <dbReference type="NCBI Taxonomy" id="3641"/>
    <lineage>
        <taxon>Eukaryota</taxon>
        <taxon>Viridiplantae</taxon>
        <taxon>Streptophyta</taxon>
        <taxon>Embryophyta</taxon>
        <taxon>Tracheophyta</taxon>
        <taxon>Spermatophyta</taxon>
        <taxon>Magnoliopsida</taxon>
        <taxon>eudicotyledons</taxon>
        <taxon>Gunneridae</taxon>
        <taxon>Pentapetalae</taxon>
        <taxon>rosids</taxon>
        <taxon>malvids</taxon>
        <taxon>Malvales</taxon>
        <taxon>Malvaceae</taxon>
        <taxon>Byttnerioideae</taxon>
        <taxon>Theobroma</taxon>
    </lineage>
</organism>
<dbReference type="GO" id="GO:0016301">
    <property type="term" value="F:kinase activity"/>
    <property type="evidence" value="ECO:0007669"/>
    <property type="project" value="UniProtKB-KW"/>
</dbReference>
<accession>A0A061EG24</accession>
<keyword evidence="1" id="KW-0808">Transferase</keyword>
<dbReference type="Proteomes" id="UP000026915">
    <property type="component" value="Chromosome 4"/>
</dbReference>
<dbReference type="InterPro" id="IPR043502">
    <property type="entry name" value="DNA/RNA_pol_sf"/>
</dbReference>
<keyword evidence="2" id="KW-1185">Reference proteome</keyword>
<evidence type="ECO:0000313" key="2">
    <source>
        <dbReference type="Proteomes" id="UP000026915"/>
    </source>
</evidence>
<evidence type="ECO:0000313" key="1">
    <source>
        <dbReference type="EMBL" id="EOY03970.1"/>
    </source>
</evidence>
<sequence length="194" mass="22064">MTPNMQLTKEDGELFEDPEKYRRLVGKLNYLTMTRPNIAYSVSIVSQFMSAPTINHWAALEQILCYLKGAPRCGLFYENHGHTNIECFSDADWAGSKSDKRFTTRYCVFIGGNLVSWKSKKQNVVSQSSAKSEYRGMAQTVCEVVWMYQLLSEVGLKSSLPAKLWCDNQAALHIASNPVFHERTKHIKIDCHCS</sequence>
<dbReference type="OMA" id="QTHYIRS"/>
<reference evidence="1 2" key="1">
    <citation type="journal article" date="2013" name="Genome Biol.">
        <title>The genome sequence of the most widely cultivated cacao type and its use to identify candidate genes regulating pod color.</title>
        <authorList>
            <person name="Motamayor J.C."/>
            <person name="Mockaitis K."/>
            <person name="Schmutz J."/>
            <person name="Haiminen N."/>
            <person name="Iii D.L."/>
            <person name="Cornejo O."/>
            <person name="Findley S.D."/>
            <person name="Zheng P."/>
            <person name="Utro F."/>
            <person name="Royaert S."/>
            <person name="Saski C."/>
            <person name="Jenkins J."/>
            <person name="Podicheti R."/>
            <person name="Zhao M."/>
            <person name="Scheffler B.E."/>
            <person name="Stack J.C."/>
            <person name="Feltus F.A."/>
            <person name="Mustiga G.M."/>
            <person name="Amores F."/>
            <person name="Phillips W."/>
            <person name="Marelli J.P."/>
            <person name="May G.D."/>
            <person name="Shapiro H."/>
            <person name="Ma J."/>
            <person name="Bustamante C.D."/>
            <person name="Schnell R.J."/>
            <person name="Main D."/>
            <person name="Gilbert D."/>
            <person name="Parida L."/>
            <person name="Kuhn D.N."/>
        </authorList>
    </citation>
    <scope>NUCLEOTIDE SEQUENCE [LARGE SCALE GENOMIC DNA]</scope>
    <source>
        <strain evidence="2">cv. Matina 1-6</strain>
    </source>
</reference>
<keyword evidence="1" id="KW-0418">Kinase</keyword>
<dbReference type="STRING" id="3641.A0A061EG24"/>
<gene>
    <name evidence="1" type="ORF">TCM_019203</name>
</gene>
<dbReference type="InParanoid" id="A0A061EG24"/>
<dbReference type="PANTHER" id="PTHR11439">
    <property type="entry name" value="GAG-POL-RELATED RETROTRANSPOSON"/>
    <property type="match status" value="1"/>
</dbReference>
<dbReference type="SUPFAM" id="SSF56672">
    <property type="entry name" value="DNA/RNA polymerases"/>
    <property type="match status" value="1"/>
</dbReference>
<name>A0A061EG24_THECC</name>
<dbReference type="eggNOG" id="KOG0017">
    <property type="taxonomic scope" value="Eukaryota"/>
</dbReference>
<dbReference type="AlphaFoldDB" id="A0A061EG24"/>
<dbReference type="EMBL" id="CM001882">
    <property type="protein sequence ID" value="EOY03970.1"/>
    <property type="molecule type" value="Genomic_DNA"/>
</dbReference>